<keyword evidence="1" id="KW-0175">Coiled coil</keyword>
<accession>A0A6C0I748</accession>
<name>A0A6C0I748_9ZZZZ</name>
<reference evidence="2" key="1">
    <citation type="journal article" date="2020" name="Nature">
        <title>Giant virus diversity and host interactions through global metagenomics.</title>
        <authorList>
            <person name="Schulz F."/>
            <person name="Roux S."/>
            <person name="Paez-Espino D."/>
            <person name="Jungbluth S."/>
            <person name="Walsh D.A."/>
            <person name="Denef V.J."/>
            <person name="McMahon K.D."/>
            <person name="Konstantinidis K.T."/>
            <person name="Eloe-Fadrosh E.A."/>
            <person name="Kyrpides N.C."/>
            <person name="Woyke T."/>
        </authorList>
    </citation>
    <scope>NUCLEOTIDE SEQUENCE</scope>
    <source>
        <strain evidence="2">GVMAG-M-3300023184-51</strain>
    </source>
</reference>
<organism evidence="2">
    <name type="scientific">viral metagenome</name>
    <dbReference type="NCBI Taxonomy" id="1070528"/>
    <lineage>
        <taxon>unclassified sequences</taxon>
        <taxon>metagenomes</taxon>
        <taxon>organismal metagenomes</taxon>
    </lineage>
</organism>
<dbReference type="AlphaFoldDB" id="A0A6C0I748"/>
<evidence type="ECO:0000256" key="1">
    <source>
        <dbReference type="SAM" id="Coils"/>
    </source>
</evidence>
<dbReference type="EMBL" id="MN740123">
    <property type="protein sequence ID" value="QHT88811.1"/>
    <property type="molecule type" value="Genomic_DNA"/>
</dbReference>
<protein>
    <submittedName>
        <fullName evidence="2">Uncharacterized protein</fullName>
    </submittedName>
</protein>
<proteinExistence type="predicted"/>
<sequence length="281" mass="32990">MLYKTFLTIIALIFGIHFYKNQYPSDFDLIISQISDGLQKNKTLNPYLPLVSRLLYNAIYVYSLFQVGLNKTIQFCIPYIQEGSKRVTGLMSKSTPTPIITTNKLITNSLVTSEYDLVLIKSFTNDMIILDKVPDNLHNIKYEISDIRFLALYLKNKEQTHIIDLFNKDINYYVVDNIFDSKFFKYYLKNVLNISMDNDKLFSYTLELMDQNVAMVYLNETQSIVIKKDSYSITNETKEVQKETEKELEEDVQNEIEKELEEESEPKVIIEKSFDTECIYY</sequence>
<evidence type="ECO:0000313" key="2">
    <source>
        <dbReference type="EMBL" id="QHT88811.1"/>
    </source>
</evidence>
<feature type="coiled-coil region" evidence="1">
    <location>
        <begin position="238"/>
        <end position="265"/>
    </location>
</feature>